<dbReference type="EMBL" id="CAJHOE010000006">
    <property type="protein sequence ID" value="CAD7289149.1"/>
    <property type="molecule type" value="Genomic_DNA"/>
</dbReference>
<name>A0ABN7K9F0_9BACT</name>
<comment type="caution">
    <text evidence="1">The sequence shown here is derived from an EMBL/GenBank/DDBJ whole genome shotgun (WGS) entry which is preliminary data.</text>
</comment>
<organism evidence="1 2">
    <name type="scientific">Campylobacter suis</name>
    <dbReference type="NCBI Taxonomy" id="2790657"/>
    <lineage>
        <taxon>Bacteria</taxon>
        <taxon>Pseudomonadati</taxon>
        <taxon>Campylobacterota</taxon>
        <taxon>Epsilonproteobacteria</taxon>
        <taxon>Campylobacterales</taxon>
        <taxon>Campylobacteraceae</taxon>
        <taxon>Campylobacter</taxon>
    </lineage>
</organism>
<protein>
    <recommendedName>
        <fullName evidence="3">Lipoprotein</fullName>
    </recommendedName>
</protein>
<dbReference type="Proteomes" id="UP000789359">
    <property type="component" value="Unassembled WGS sequence"/>
</dbReference>
<evidence type="ECO:0008006" key="3">
    <source>
        <dbReference type="Google" id="ProtNLM"/>
    </source>
</evidence>
<sequence>MYYKILLFIVCAFLLNGCVFQKEQVKPAPPVAIKKPPIKSAIKGIITELAYVDGRYCYKITSTDTTNAKLPKAEFCSVKFYHNKGDLVYATLIDDSLENMMLIREAKESTPVVKSGSKKNIKTKISVPKEESISF</sequence>
<gene>
    <name evidence="1" type="ORF">LMG8286_01675</name>
</gene>
<reference evidence="1 2" key="1">
    <citation type="submission" date="2020-11" db="EMBL/GenBank/DDBJ databases">
        <authorList>
            <person name="Peeters C."/>
        </authorList>
    </citation>
    <scope>NUCLEOTIDE SEQUENCE [LARGE SCALE GENOMIC DNA]</scope>
    <source>
        <strain evidence="1 2">LMG 8286</strain>
    </source>
</reference>
<keyword evidence="2" id="KW-1185">Reference proteome</keyword>
<evidence type="ECO:0000313" key="2">
    <source>
        <dbReference type="Proteomes" id="UP000789359"/>
    </source>
</evidence>
<accession>A0ABN7K9F0</accession>
<evidence type="ECO:0000313" key="1">
    <source>
        <dbReference type="EMBL" id="CAD7289149.1"/>
    </source>
</evidence>
<proteinExistence type="predicted"/>
<dbReference type="RefSeq" id="WP_230057415.1">
    <property type="nucleotide sequence ID" value="NZ_CAJHOE010000006.1"/>
</dbReference>